<keyword evidence="3" id="KW-0408">Iron</keyword>
<keyword evidence="7" id="KW-1185">Reference proteome</keyword>
<dbReference type="EMBL" id="FNCP01000019">
    <property type="protein sequence ID" value="SDH79553.1"/>
    <property type="molecule type" value="Genomic_DNA"/>
</dbReference>
<reference evidence="7" key="1">
    <citation type="submission" date="2016-10" db="EMBL/GenBank/DDBJ databases">
        <authorList>
            <person name="Varghese N."/>
            <person name="Submissions S."/>
        </authorList>
    </citation>
    <scope>NUCLEOTIDE SEQUENCE [LARGE SCALE GENOMIC DNA]</scope>
    <source>
        <strain evidence="7">DSM 8344</strain>
    </source>
</reference>
<dbReference type="GO" id="GO:0003824">
    <property type="term" value="F:catalytic activity"/>
    <property type="evidence" value="ECO:0007669"/>
    <property type="project" value="InterPro"/>
</dbReference>
<dbReference type="STRING" id="1121419.SAMN05443529_11940"/>
<sequence length="453" mass="51859">MRRIKEFIYTFAFKRALGYAEKNRLKNMNVILKLFSRIARDEDFKTAIRYLQTYAVDSSSSYNKLFDAVFTQLAPNVRNKFLTNFFIKATLLGREKALKTAKLHDCNIPWTILMDPTSSCNLKCIGCWASEYEQHHSLSFDELDNIIEQGKKLGIFMYLYSGGEPLIRKNDLIALAEKHQDCAFLAFTNGTLVDEDFAQELVRVGNFVLAFSIEGIGEATDQRRGIGTYDKVIKSMDLLKEAGAGFGYSSCYHRQNTNTVASDEFVDLMIEKGCLFAWYFTYVPVGKNAALDLIAQPEQRKYMYHRIREIRNTKPIFALDFWNDGEYVEGCIAGGRNYFHINAHGDIEPCAFIHYSDTNIRVNSILEALKSPLFAQYRENQPFNQNHLRPCPLMDNPDKLRMMVNKSGAHSTQVLDLESVEELTKKLQDVSSAWGEVADKIWEQAQTSKKAED</sequence>
<dbReference type="InterPro" id="IPR007197">
    <property type="entry name" value="rSAM"/>
</dbReference>
<dbReference type="InterPro" id="IPR058240">
    <property type="entry name" value="rSAM_sf"/>
</dbReference>
<dbReference type="AlphaFoldDB" id="A0A1G8FBS1"/>
<dbReference type="GO" id="GO:0046872">
    <property type="term" value="F:metal ion binding"/>
    <property type="evidence" value="ECO:0007669"/>
    <property type="project" value="UniProtKB-KW"/>
</dbReference>
<keyword evidence="2" id="KW-0479">Metal-binding</keyword>
<evidence type="ECO:0000256" key="2">
    <source>
        <dbReference type="ARBA" id="ARBA00022723"/>
    </source>
</evidence>
<gene>
    <name evidence="6" type="ORF">SAMN05443529_11940</name>
</gene>
<evidence type="ECO:0000256" key="1">
    <source>
        <dbReference type="ARBA" id="ARBA00022691"/>
    </source>
</evidence>
<dbReference type="RefSeq" id="WP_092334599.1">
    <property type="nucleotide sequence ID" value="NZ_FNCP01000019.1"/>
</dbReference>
<proteinExistence type="predicted"/>
<accession>A0A1G8FBS1</accession>
<dbReference type="PROSITE" id="PS51918">
    <property type="entry name" value="RADICAL_SAM"/>
    <property type="match status" value="1"/>
</dbReference>
<name>A0A1G8FBS1_9FIRM</name>
<feature type="domain" description="Radical SAM core" evidence="5">
    <location>
        <begin position="106"/>
        <end position="320"/>
    </location>
</feature>
<dbReference type="PANTHER" id="PTHR43524">
    <property type="entry name" value="RADICAL SAM SUPERFAMILY PROTEIN"/>
    <property type="match status" value="1"/>
</dbReference>
<dbReference type="OrthoDB" id="9782387at2"/>
<dbReference type="SUPFAM" id="SSF102114">
    <property type="entry name" value="Radical SAM enzymes"/>
    <property type="match status" value="1"/>
</dbReference>
<evidence type="ECO:0000256" key="4">
    <source>
        <dbReference type="ARBA" id="ARBA00023014"/>
    </source>
</evidence>
<evidence type="ECO:0000313" key="6">
    <source>
        <dbReference type="EMBL" id="SDH79553.1"/>
    </source>
</evidence>
<dbReference type="SFLD" id="SFLDS00029">
    <property type="entry name" value="Radical_SAM"/>
    <property type="match status" value="1"/>
</dbReference>
<dbReference type="GO" id="GO:0051536">
    <property type="term" value="F:iron-sulfur cluster binding"/>
    <property type="evidence" value="ECO:0007669"/>
    <property type="project" value="UniProtKB-KW"/>
</dbReference>
<organism evidence="6 7">
    <name type="scientific">Desulfosporosinus hippei DSM 8344</name>
    <dbReference type="NCBI Taxonomy" id="1121419"/>
    <lineage>
        <taxon>Bacteria</taxon>
        <taxon>Bacillati</taxon>
        <taxon>Bacillota</taxon>
        <taxon>Clostridia</taxon>
        <taxon>Eubacteriales</taxon>
        <taxon>Desulfitobacteriaceae</taxon>
        <taxon>Desulfosporosinus</taxon>
    </lineage>
</organism>
<dbReference type="SFLD" id="SFLDG01067">
    <property type="entry name" value="SPASM/twitch_domain_containing"/>
    <property type="match status" value="1"/>
</dbReference>
<evidence type="ECO:0000256" key="3">
    <source>
        <dbReference type="ARBA" id="ARBA00023004"/>
    </source>
</evidence>
<dbReference type="PANTHER" id="PTHR43524:SF1">
    <property type="entry name" value="RADICAL SAM SUPERFAMILY PROTEIN"/>
    <property type="match status" value="1"/>
</dbReference>
<evidence type="ECO:0000259" key="5">
    <source>
        <dbReference type="PROSITE" id="PS51918"/>
    </source>
</evidence>
<keyword evidence="4" id="KW-0411">Iron-sulfur</keyword>
<protein>
    <submittedName>
        <fullName evidence="6">Radical SAM superfamily enzyme, MoaA/NifB/PqqE/SkfB family</fullName>
    </submittedName>
</protein>
<dbReference type="CDD" id="cd01335">
    <property type="entry name" value="Radical_SAM"/>
    <property type="match status" value="1"/>
</dbReference>
<evidence type="ECO:0000313" key="7">
    <source>
        <dbReference type="Proteomes" id="UP000198656"/>
    </source>
</evidence>
<dbReference type="Proteomes" id="UP000198656">
    <property type="component" value="Unassembled WGS sequence"/>
</dbReference>
<dbReference type="Gene3D" id="3.20.20.70">
    <property type="entry name" value="Aldolase class I"/>
    <property type="match status" value="1"/>
</dbReference>
<dbReference type="Pfam" id="PF04055">
    <property type="entry name" value="Radical_SAM"/>
    <property type="match status" value="1"/>
</dbReference>
<dbReference type="CDD" id="cd21128">
    <property type="entry name" value="SPASM_rSAM"/>
    <property type="match status" value="1"/>
</dbReference>
<keyword evidence="1" id="KW-0949">S-adenosyl-L-methionine</keyword>
<dbReference type="InterPro" id="IPR013785">
    <property type="entry name" value="Aldolase_TIM"/>
</dbReference>